<sequence length="389" mass="43273">MKSNYPRSWASKAFDKKCGHPFGETVHIPGLILDQVDHLLDELSLAVARVVENSTGNFRIRGFRDFSLDYRLTNTLGSSPIKESSVVEWLSYHGGQDASLAVNEISQWSLPISDWTIDFIRQIHHSTDWDITNGFDTYTFVTSGGGWTPFGIHRDYEPSLIFHLGPGIKDLWVWPDGQPDNIVFASSPALNGVSFELDRTLGSAEHFTLRPGDYICIPSNLYHVFKNSEPSAFIGIAAFVVPQNPVAHQAIDLTCAELGRDAIDILSSEEGKRRIETAARNLKSRDQSCLYTLPPHQSALSCIPSPRIPSIFARRFPGVVQTRTDGGMYAFGQELQSRLPRDTIESLCEYVNHSESIDENTIGRLIGRGCSDSRKLLKTLHRNGAIVVA</sequence>
<reference evidence="1" key="1">
    <citation type="journal article" date="2021" name="Nat. Microbiol.">
        <title>Cocultivation of an ultrasmall environmental parasitic bacterium with lytic ability against bacteria associated with wastewater foams.</title>
        <authorList>
            <person name="Batinovic S."/>
            <person name="Rose J.J.A."/>
            <person name="Ratcliffe J."/>
            <person name="Seviour R.J."/>
            <person name="Petrovski S."/>
        </authorList>
    </citation>
    <scope>NUCLEOTIDE SEQUENCE</scope>
    <source>
        <strain evidence="1">CON44</strain>
    </source>
</reference>
<dbReference type="EMBL" id="CP045810">
    <property type="protein sequence ID" value="QHN41368.1"/>
    <property type="molecule type" value="Genomic_DNA"/>
</dbReference>
<accession>A0A857LVA5</accession>
<dbReference type="RefSeq" id="WP_138943854.1">
    <property type="nucleotide sequence ID" value="NZ_CP045804.1"/>
</dbReference>
<protein>
    <submittedName>
        <fullName evidence="1">Uncharacterized protein</fullName>
    </submittedName>
</protein>
<dbReference type="SUPFAM" id="SSF51197">
    <property type="entry name" value="Clavaminate synthase-like"/>
    <property type="match status" value="1"/>
</dbReference>
<dbReference type="Gene3D" id="2.60.120.650">
    <property type="entry name" value="Cupin"/>
    <property type="match status" value="1"/>
</dbReference>
<proteinExistence type="predicted"/>
<name>A0A857LVA5_9ACTN</name>
<gene>
    <name evidence="1" type="ORF">GII30_21355</name>
</gene>
<evidence type="ECO:0000313" key="1">
    <source>
        <dbReference type="EMBL" id="QHN41368.1"/>
    </source>
</evidence>
<dbReference type="AlphaFoldDB" id="A0A857LVA5"/>
<organism evidence="1">
    <name type="scientific">Gordonia amarae</name>
    <dbReference type="NCBI Taxonomy" id="36821"/>
    <lineage>
        <taxon>Bacteria</taxon>
        <taxon>Bacillati</taxon>
        <taxon>Actinomycetota</taxon>
        <taxon>Actinomycetes</taxon>
        <taxon>Mycobacteriales</taxon>
        <taxon>Gordoniaceae</taxon>
        <taxon>Gordonia</taxon>
    </lineage>
</organism>